<name>A7TUX9_STRLI</name>
<reference evidence="2" key="1">
    <citation type="journal article" date="2007" name="Mol. Microbiol.">
        <title>Analysis of a genomic island housing genes for DNA S-modification system in Streptomyces lividans 66 and its counterparts in other distantly related bacteria.</title>
        <authorList>
            <person name="He X."/>
            <person name="Ou H.Y."/>
            <person name="Yu Q."/>
            <person name="Zhou X."/>
            <person name="Wu J."/>
            <person name="Liang J."/>
            <person name="Zhang W."/>
            <person name="Rajakumar K."/>
            <person name="Deng Z."/>
        </authorList>
    </citation>
    <scope>NUCLEOTIDE SEQUENCE</scope>
    <source>
        <strain evidence="2">66</strain>
    </source>
</reference>
<feature type="compositionally biased region" description="Basic residues" evidence="1">
    <location>
        <begin position="115"/>
        <end position="125"/>
    </location>
</feature>
<evidence type="ECO:0000313" key="2">
    <source>
        <dbReference type="EMBL" id="ABP49158.1"/>
    </source>
</evidence>
<organism evidence="2">
    <name type="scientific">Streptomyces lividans</name>
    <dbReference type="NCBI Taxonomy" id="1916"/>
    <lineage>
        <taxon>Bacteria</taxon>
        <taxon>Bacillati</taxon>
        <taxon>Actinomycetota</taxon>
        <taxon>Actinomycetes</taxon>
        <taxon>Kitasatosporales</taxon>
        <taxon>Streptomycetaceae</taxon>
        <taxon>Streptomyces</taxon>
    </lineage>
</organism>
<evidence type="ECO:0000256" key="1">
    <source>
        <dbReference type="SAM" id="MobiDB-lite"/>
    </source>
</evidence>
<proteinExistence type="predicted"/>
<dbReference type="AlphaFoldDB" id="A7TUX9"/>
<accession>A7TUX9</accession>
<gene>
    <name evidence="2" type="ORF">SLG82</name>
</gene>
<feature type="compositionally biased region" description="Pro residues" evidence="1">
    <location>
        <begin position="70"/>
        <end position="88"/>
    </location>
</feature>
<feature type="region of interest" description="Disordered" evidence="1">
    <location>
        <begin position="55"/>
        <end position="134"/>
    </location>
</feature>
<dbReference type="EMBL" id="EF210454">
    <property type="protein sequence ID" value="ABP49158.1"/>
    <property type="molecule type" value="Genomic_DNA"/>
</dbReference>
<protein>
    <submittedName>
        <fullName evidence="2">Uncharacterized protein</fullName>
    </submittedName>
</protein>
<sequence>MAAASVTPSYLGVLGPVGASVGPVCGDLIEAIGLPPQLGRDVRDPLRVQVLHDAVLDDRNGRPHLTTRPPLRPSAPPPLRPSAPPPLRPSARMTTNSRRSIRRHHRGAELAPWGWRHRAGHRHPTSTRDGSSPP</sequence>